<dbReference type="GO" id="GO:0047429">
    <property type="term" value="F:nucleoside triphosphate diphosphatase activity"/>
    <property type="evidence" value="ECO:0007669"/>
    <property type="project" value="InterPro"/>
</dbReference>
<keyword evidence="2" id="KW-1185">Reference proteome</keyword>
<evidence type="ECO:0000313" key="1">
    <source>
        <dbReference type="EMBL" id="RIA78368.1"/>
    </source>
</evidence>
<dbReference type="AlphaFoldDB" id="A0A397RXB6"/>
<dbReference type="CDD" id="cd11537">
    <property type="entry name" value="NTP-PPase_RS21-C6_like"/>
    <property type="match status" value="1"/>
</dbReference>
<keyword evidence="1" id="KW-0378">Hydrolase</keyword>
<dbReference type="OrthoDB" id="9791898at2"/>
<dbReference type="PANTHER" id="PTHR46523">
    <property type="entry name" value="DCTP PYROPHOSPHATASE 1"/>
    <property type="match status" value="1"/>
</dbReference>
<dbReference type="GO" id="GO:0009143">
    <property type="term" value="P:nucleoside triphosphate catabolic process"/>
    <property type="evidence" value="ECO:0007669"/>
    <property type="project" value="InterPro"/>
</dbReference>
<evidence type="ECO:0000313" key="2">
    <source>
        <dbReference type="Proteomes" id="UP000266506"/>
    </source>
</evidence>
<dbReference type="EMBL" id="QXEV01000002">
    <property type="protein sequence ID" value="RIA78368.1"/>
    <property type="molecule type" value="Genomic_DNA"/>
</dbReference>
<gene>
    <name evidence="1" type="ORF">EI71_00320</name>
</gene>
<dbReference type="InterPro" id="IPR052555">
    <property type="entry name" value="dCTP_Pyrophosphatase"/>
</dbReference>
<dbReference type="SUPFAM" id="SSF101386">
    <property type="entry name" value="all-alpha NTP pyrophosphatases"/>
    <property type="match status" value="1"/>
</dbReference>
<dbReference type="PIRSF" id="PIRSF029826">
    <property type="entry name" value="UCP029826_pph"/>
    <property type="match status" value="1"/>
</dbReference>
<dbReference type="Pfam" id="PF12643">
    <property type="entry name" value="MazG-like"/>
    <property type="match status" value="1"/>
</dbReference>
<protein>
    <submittedName>
        <fullName evidence="1">NTP pyrophosphatase (Non-canonical NTP hydrolase)</fullName>
    </submittedName>
</protein>
<dbReference type="Gene3D" id="1.10.287.1080">
    <property type="entry name" value="MazG-like"/>
    <property type="match status" value="1"/>
</dbReference>
<comment type="caution">
    <text evidence="1">The sequence shown here is derived from an EMBL/GenBank/DDBJ whole genome shotgun (WGS) entry which is preliminary data.</text>
</comment>
<proteinExistence type="predicted"/>
<name>A0A397RXB6_9MOLU</name>
<accession>A0A397RXB6</accession>
<dbReference type="Proteomes" id="UP000266506">
    <property type="component" value="Unassembled WGS sequence"/>
</dbReference>
<dbReference type="InterPro" id="IPR025984">
    <property type="entry name" value="DCTPP"/>
</dbReference>
<sequence length="110" mass="12943">MDSLKELKLKIDEFTEERNWNQFHTPSNLAKSISIEAGELLECFQWSDTDYDLNQVEEELADVFNYCIQLASVLNLDVKEIILKKMEKNAKKYPKDKAYGNSAKYDKLWE</sequence>
<dbReference type="PANTHER" id="PTHR46523:SF1">
    <property type="entry name" value="DCTP PYROPHOSPHATASE 1"/>
    <property type="match status" value="1"/>
</dbReference>
<dbReference type="InParanoid" id="A0A397RXB6"/>
<reference evidence="1 2" key="1">
    <citation type="submission" date="2018-08" db="EMBL/GenBank/DDBJ databases">
        <title>Genomic Encyclopedia of Archaeal and Bacterial Type Strains, Phase II (KMG-II): from individual species to whole genera.</title>
        <authorList>
            <person name="Goeker M."/>
        </authorList>
    </citation>
    <scope>NUCLEOTIDE SEQUENCE [LARGE SCALE GENOMIC DNA]</scope>
    <source>
        <strain evidence="1 2">ATCC 27112</strain>
    </source>
</reference>
<organism evidence="1 2">
    <name type="scientific">Anaeroplasma bactoclasticum</name>
    <dbReference type="NCBI Taxonomy" id="2088"/>
    <lineage>
        <taxon>Bacteria</taxon>
        <taxon>Bacillati</taxon>
        <taxon>Mycoplasmatota</taxon>
        <taxon>Mollicutes</taxon>
        <taxon>Anaeroplasmatales</taxon>
        <taxon>Anaeroplasmataceae</taxon>
        <taxon>Anaeroplasma</taxon>
    </lineage>
</organism>